<proteinExistence type="predicted"/>
<dbReference type="AlphaFoldDB" id="A0A2M4D2B5"/>
<protein>
    <submittedName>
        <fullName evidence="2">Putative secreted protein</fullName>
    </submittedName>
</protein>
<name>A0A2M4D2B5_ANODA</name>
<evidence type="ECO:0000256" key="1">
    <source>
        <dbReference type="SAM" id="SignalP"/>
    </source>
</evidence>
<dbReference type="EMBL" id="GGFL01007556">
    <property type="protein sequence ID" value="MBW71734.1"/>
    <property type="molecule type" value="Transcribed_RNA"/>
</dbReference>
<sequence>MLTELLFTSAVLLPTALPLVELIVNINSRVTVERTRTPTVYEWGCRCAYAKDTRHSSRDGCGKATTYTITCYCIRNYNS</sequence>
<evidence type="ECO:0000313" key="2">
    <source>
        <dbReference type="EMBL" id="MBW71734.1"/>
    </source>
</evidence>
<feature type="chain" id="PRO_5014908544" evidence="1">
    <location>
        <begin position="19"/>
        <end position="79"/>
    </location>
</feature>
<feature type="signal peptide" evidence="1">
    <location>
        <begin position="1"/>
        <end position="18"/>
    </location>
</feature>
<organism evidence="2">
    <name type="scientific">Anopheles darlingi</name>
    <name type="common">Mosquito</name>
    <dbReference type="NCBI Taxonomy" id="43151"/>
    <lineage>
        <taxon>Eukaryota</taxon>
        <taxon>Metazoa</taxon>
        <taxon>Ecdysozoa</taxon>
        <taxon>Arthropoda</taxon>
        <taxon>Hexapoda</taxon>
        <taxon>Insecta</taxon>
        <taxon>Pterygota</taxon>
        <taxon>Neoptera</taxon>
        <taxon>Endopterygota</taxon>
        <taxon>Diptera</taxon>
        <taxon>Nematocera</taxon>
        <taxon>Culicoidea</taxon>
        <taxon>Culicidae</taxon>
        <taxon>Anophelinae</taxon>
        <taxon>Anopheles</taxon>
    </lineage>
</organism>
<keyword evidence="1" id="KW-0732">Signal</keyword>
<accession>A0A2M4D2B5</accession>
<reference evidence="2" key="1">
    <citation type="submission" date="2018-01" db="EMBL/GenBank/DDBJ databases">
        <title>An insight into the sialome of Amazonian anophelines.</title>
        <authorList>
            <person name="Ribeiro J.M."/>
            <person name="Scarpassa V."/>
            <person name="Calvo E."/>
        </authorList>
    </citation>
    <scope>NUCLEOTIDE SEQUENCE</scope>
</reference>